<gene>
    <name evidence="16" type="ORF">C8E87_8366</name>
</gene>
<dbReference type="SUPFAM" id="SSF55874">
    <property type="entry name" value="ATPase domain of HSP90 chaperone/DNA topoisomerase II/histidine kinase"/>
    <property type="match status" value="1"/>
</dbReference>
<evidence type="ECO:0000256" key="13">
    <source>
        <dbReference type="ARBA" id="ARBA00023136"/>
    </source>
</evidence>
<dbReference type="SMART" id="SM00387">
    <property type="entry name" value="HATPase_c"/>
    <property type="match status" value="1"/>
</dbReference>
<dbReference type="GO" id="GO:0006355">
    <property type="term" value="P:regulation of DNA-templated transcription"/>
    <property type="evidence" value="ECO:0007669"/>
    <property type="project" value="InterPro"/>
</dbReference>
<protein>
    <recommendedName>
        <fullName evidence="3">histidine kinase</fullName>
        <ecNumber evidence="3">2.7.13.3</ecNumber>
    </recommendedName>
</protein>
<keyword evidence="17" id="KW-1185">Reference proteome</keyword>
<dbReference type="InterPro" id="IPR013767">
    <property type="entry name" value="PAS_fold"/>
</dbReference>
<keyword evidence="5" id="KW-0597">Phosphoprotein</keyword>
<evidence type="ECO:0000256" key="4">
    <source>
        <dbReference type="ARBA" id="ARBA00022475"/>
    </source>
</evidence>
<dbReference type="GO" id="GO:0000155">
    <property type="term" value="F:phosphorelay sensor kinase activity"/>
    <property type="evidence" value="ECO:0007669"/>
    <property type="project" value="InterPro"/>
</dbReference>
<keyword evidence="4" id="KW-1003">Cell membrane</keyword>
<dbReference type="Pfam" id="PF00989">
    <property type="entry name" value="PAS"/>
    <property type="match status" value="1"/>
</dbReference>
<evidence type="ECO:0000256" key="7">
    <source>
        <dbReference type="ARBA" id="ARBA00022692"/>
    </source>
</evidence>
<dbReference type="GO" id="GO:0005524">
    <property type="term" value="F:ATP binding"/>
    <property type="evidence" value="ECO:0007669"/>
    <property type="project" value="UniProtKB-KW"/>
</dbReference>
<evidence type="ECO:0000256" key="2">
    <source>
        <dbReference type="ARBA" id="ARBA00004651"/>
    </source>
</evidence>
<dbReference type="Pfam" id="PF17203">
    <property type="entry name" value="sCache_3_2"/>
    <property type="match status" value="1"/>
</dbReference>
<dbReference type="Proteomes" id="UP000294901">
    <property type="component" value="Unassembled WGS sequence"/>
</dbReference>
<keyword evidence="9 16" id="KW-0418">Kinase</keyword>
<keyword evidence="6" id="KW-0808">Transferase</keyword>
<evidence type="ECO:0000256" key="14">
    <source>
        <dbReference type="SAM" id="Phobius"/>
    </source>
</evidence>
<dbReference type="SUPFAM" id="SSF55890">
    <property type="entry name" value="Sporulation response regulatory protein Spo0B"/>
    <property type="match status" value="1"/>
</dbReference>
<dbReference type="InterPro" id="IPR035965">
    <property type="entry name" value="PAS-like_dom_sf"/>
</dbReference>
<dbReference type="InterPro" id="IPR039506">
    <property type="entry name" value="SPOB_a"/>
</dbReference>
<dbReference type="SUPFAM" id="SSF103190">
    <property type="entry name" value="Sensory domain-like"/>
    <property type="match status" value="1"/>
</dbReference>
<accession>A0A4R6JB31</accession>
<proteinExistence type="predicted"/>
<dbReference type="InterPro" id="IPR016120">
    <property type="entry name" value="Sig_transdc_His_kin_SpoOB"/>
</dbReference>
<keyword evidence="13 14" id="KW-0472">Membrane</keyword>
<sequence>MRHRLSFAGQLLLLQLAIVLLVVGAVAAVSIAEADATFRRVEGERLRSVGENTAINRTVRLGLDNPLGREALETVAESARAVSGASYVMVADAAGTIVTGPDAGRAAPLGDSTGLTGRSWVGVITDGGKSLAAHVPVLDEVTGAFIGLIIVGRAYPTLIDQLGTAVTDLLTYLVLGIALGAGGSLLLARRVKRQTLGLEPREIAGLVEHREAMLHGIKEGVIGTDSAHRVTLANDEAIRLLGMPPDVVGRSLEEQPLEPALLDVLTGRSVGVDQVVLSDDRVVVLNRQPVVMRDRTVGSVTTLRDRTELTALRRELDVSRHTTDTLRAQAHEFVNRLHTIAGLVELGEHDEVVRYITRASELHESLDREVTRVVRDTALAALLIAKASLASEQGVTLSIGEGTDLPPVDDRLSADLVTVVGNLVDNAFDALTPGGAISVTVRAEERDVVVTVTDSGPGVPPEMAERVFQQGYSTKDSRQGHHGLGLAMIRLICVHRGGGVSVSGSTFTARLGLS</sequence>
<dbReference type="InterPro" id="IPR003594">
    <property type="entry name" value="HATPase_dom"/>
</dbReference>
<feature type="domain" description="Histidine kinase" evidence="15">
    <location>
        <begin position="328"/>
        <end position="514"/>
    </location>
</feature>
<dbReference type="EC" id="2.7.13.3" evidence="3"/>
<feature type="transmembrane region" description="Helical" evidence="14">
    <location>
        <begin position="169"/>
        <end position="188"/>
    </location>
</feature>
<dbReference type="AlphaFoldDB" id="A0A4R6JB31"/>
<dbReference type="Pfam" id="PF14689">
    <property type="entry name" value="SPOB_a"/>
    <property type="match status" value="1"/>
</dbReference>
<evidence type="ECO:0000259" key="15">
    <source>
        <dbReference type="PROSITE" id="PS50109"/>
    </source>
</evidence>
<evidence type="ECO:0000313" key="17">
    <source>
        <dbReference type="Proteomes" id="UP000294901"/>
    </source>
</evidence>
<keyword evidence="12" id="KW-0902">Two-component regulatory system</keyword>
<dbReference type="GO" id="GO:0005886">
    <property type="term" value="C:plasma membrane"/>
    <property type="evidence" value="ECO:0007669"/>
    <property type="project" value="UniProtKB-SubCell"/>
</dbReference>
<dbReference type="InterPro" id="IPR033463">
    <property type="entry name" value="sCache_3"/>
</dbReference>
<keyword evidence="10" id="KW-0067">ATP-binding</keyword>
<reference evidence="16 17" key="1">
    <citation type="submission" date="2019-03" db="EMBL/GenBank/DDBJ databases">
        <title>Sequencing the genomes of 1000 actinobacteria strains.</title>
        <authorList>
            <person name="Klenk H.-P."/>
        </authorList>
    </citation>
    <scope>NUCLEOTIDE SEQUENCE [LARGE SCALE GENOMIC DNA]</scope>
    <source>
        <strain evidence="16 17">DSM 43805</strain>
    </source>
</reference>
<dbReference type="Gene3D" id="3.30.450.20">
    <property type="entry name" value="PAS domain"/>
    <property type="match status" value="2"/>
</dbReference>
<dbReference type="InterPro" id="IPR029151">
    <property type="entry name" value="Sensor-like_sf"/>
</dbReference>
<dbReference type="InterPro" id="IPR036890">
    <property type="entry name" value="HATPase_C_sf"/>
</dbReference>
<dbReference type="RefSeq" id="WP_203720627.1">
    <property type="nucleotide sequence ID" value="NZ_BOMD01000048.1"/>
</dbReference>
<keyword evidence="11 14" id="KW-1133">Transmembrane helix</keyword>
<evidence type="ECO:0000256" key="9">
    <source>
        <dbReference type="ARBA" id="ARBA00022777"/>
    </source>
</evidence>
<evidence type="ECO:0000256" key="10">
    <source>
        <dbReference type="ARBA" id="ARBA00022840"/>
    </source>
</evidence>
<dbReference type="PRINTS" id="PR00344">
    <property type="entry name" value="BCTRLSENSOR"/>
</dbReference>
<dbReference type="InterPro" id="IPR005467">
    <property type="entry name" value="His_kinase_dom"/>
</dbReference>
<evidence type="ECO:0000256" key="12">
    <source>
        <dbReference type="ARBA" id="ARBA00023012"/>
    </source>
</evidence>
<evidence type="ECO:0000313" key="16">
    <source>
        <dbReference type="EMBL" id="TDO32889.1"/>
    </source>
</evidence>
<comment type="catalytic activity">
    <reaction evidence="1">
        <text>ATP + protein L-histidine = ADP + protein N-phospho-L-histidine.</text>
        <dbReference type="EC" id="2.7.13.3"/>
    </reaction>
</comment>
<evidence type="ECO:0000256" key="1">
    <source>
        <dbReference type="ARBA" id="ARBA00000085"/>
    </source>
</evidence>
<evidence type="ECO:0000256" key="3">
    <source>
        <dbReference type="ARBA" id="ARBA00012438"/>
    </source>
</evidence>
<evidence type="ECO:0000256" key="8">
    <source>
        <dbReference type="ARBA" id="ARBA00022741"/>
    </source>
</evidence>
<name>A0A4R6JB31_9ACTN</name>
<dbReference type="Gene3D" id="3.30.565.10">
    <property type="entry name" value="Histidine kinase-like ATPase, C-terminal domain"/>
    <property type="match status" value="1"/>
</dbReference>
<keyword evidence="7 14" id="KW-0812">Transmembrane</keyword>
<dbReference type="PROSITE" id="PS50109">
    <property type="entry name" value="HIS_KIN"/>
    <property type="match status" value="1"/>
</dbReference>
<keyword evidence="8" id="KW-0547">Nucleotide-binding</keyword>
<dbReference type="PANTHER" id="PTHR43547:SF10">
    <property type="entry name" value="SENSOR HISTIDINE KINASE DCUS"/>
    <property type="match status" value="1"/>
</dbReference>
<evidence type="ECO:0000256" key="6">
    <source>
        <dbReference type="ARBA" id="ARBA00022679"/>
    </source>
</evidence>
<dbReference type="PANTHER" id="PTHR43547">
    <property type="entry name" value="TWO-COMPONENT HISTIDINE KINASE"/>
    <property type="match status" value="1"/>
</dbReference>
<organism evidence="16 17">
    <name type="scientific">Paractinoplanes brasiliensis</name>
    <dbReference type="NCBI Taxonomy" id="52695"/>
    <lineage>
        <taxon>Bacteria</taxon>
        <taxon>Bacillati</taxon>
        <taxon>Actinomycetota</taxon>
        <taxon>Actinomycetes</taxon>
        <taxon>Micromonosporales</taxon>
        <taxon>Micromonosporaceae</taxon>
        <taxon>Paractinoplanes</taxon>
    </lineage>
</organism>
<dbReference type="Gene3D" id="1.10.287.130">
    <property type="match status" value="1"/>
</dbReference>
<dbReference type="Pfam" id="PF02518">
    <property type="entry name" value="HATPase_c"/>
    <property type="match status" value="1"/>
</dbReference>
<evidence type="ECO:0000256" key="11">
    <source>
        <dbReference type="ARBA" id="ARBA00022989"/>
    </source>
</evidence>
<dbReference type="InterPro" id="IPR004358">
    <property type="entry name" value="Sig_transdc_His_kin-like_C"/>
</dbReference>
<evidence type="ECO:0000256" key="5">
    <source>
        <dbReference type="ARBA" id="ARBA00022553"/>
    </source>
</evidence>
<dbReference type="EMBL" id="SNWR01000002">
    <property type="protein sequence ID" value="TDO32889.1"/>
    <property type="molecule type" value="Genomic_DNA"/>
</dbReference>
<comment type="caution">
    <text evidence="16">The sequence shown here is derived from an EMBL/GenBank/DDBJ whole genome shotgun (WGS) entry which is preliminary data.</text>
</comment>
<comment type="subcellular location">
    <subcellularLocation>
        <location evidence="2">Cell membrane</location>
        <topology evidence="2">Multi-pass membrane protein</topology>
    </subcellularLocation>
</comment>
<dbReference type="SUPFAM" id="SSF55785">
    <property type="entry name" value="PYP-like sensor domain (PAS domain)"/>
    <property type="match status" value="1"/>
</dbReference>